<dbReference type="EMBL" id="MJGC01000091">
    <property type="protein sequence ID" value="OEJ73323.1"/>
    <property type="molecule type" value="Genomic_DNA"/>
</dbReference>
<evidence type="ECO:0000313" key="1">
    <source>
        <dbReference type="EMBL" id="OEJ73323.1"/>
    </source>
</evidence>
<comment type="caution">
    <text evidence="1">The sequence shown here is derived from an EMBL/GenBank/DDBJ whole genome shotgun (WGS) entry which is preliminary data.</text>
</comment>
<gene>
    <name evidence="1" type="ORF">BH720_20340</name>
</gene>
<name>A0A1E5QG62_9CYAN</name>
<dbReference type="AlphaFoldDB" id="A0A1E5QG62"/>
<reference evidence="1" key="1">
    <citation type="submission" date="2016-09" db="EMBL/GenBank/DDBJ databases">
        <title>Draft genome of thermotolerant cyanobacterium Desertifilum sp. strain IPPAS B-1220.</title>
        <authorList>
            <person name="Sinetova M.A."/>
            <person name="Bolakhan K."/>
            <person name="Zayadan B.K."/>
            <person name="Mironov K.S."/>
            <person name="Ustinova V."/>
            <person name="Kupriyanova E.V."/>
            <person name="Sidorov R.A."/>
            <person name="Skrypnik A.N."/>
            <person name="Gogoleva N.E."/>
            <person name="Gogolev Y.V."/>
            <person name="Los D.A."/>
        </authorList>
    </citation>
    <scope>NUCLEOTIDE SEQUENCE [LARGE SCALE GENOMIC DNA]</scope>
    <source>
        <strain evidence="1">IPPAS B-1220</strain>
    </source>
</reference>
<accession>A0A1E5QG62</accession>
<sequence length="90" mass="9700">MDLEGWGDGGKEGNWELGVGGWGRIGTPFPTQHTVTQKLAQQHFLHCFAEANATALFSPLATPLLGVQATELGTLHSFPTQHSALYTQHS</sequence>
<proteinExistence type="predicted"/>
<protein>
    <submittedName>
        <fullName evidence="1">Uncharacterized protein</fullName>
    </submittedName>
</protein>
<organism evidence="1">
    <name type="scientific">Desertifilum tharense IPPAS B-1220</name>
    <dbReference type="NCBI Taxonomy" id="1781255"/>
    <lineage>
        <taxon>Bacteria</taxon>
        <taxon>Bacillati</taxon>
        <taxon>Cyanobacteriota</taxon>
        <taxon>Cyanophyceae</taxon>
        <taxon>Desertifilales</taxon>
        <taxon>Desertifilaceae</taxon>
        <taxon>Desertifilum</taxon>
    </lineage>
</organism>